<dbReference type="EMBL" id="CAGKOT010000043">
    <property type="protein sequence ID" value="CAB5380603.1"/>
    <property type="molecule type" value="Genomic_DNA"/>
</dbReference>
<accession>A0A916EGG0</accession>
<evidence type="ECO:0000313" key="4">
    <source>
        <dbReference type="Proteomes" id="UP000684084"/>
    </source>
</evidence>
<evidence type="ECO:0000256" key="1">
    <source>
        <dbReference type="SAM" id="MobiDB-lite"/>
    </source>
</evidence>
<reference evidence="3" key="1">
    <citation type="submission" date="2020-05" db="EMBL/GenBank/DDBJ databases">
        <authorList>
            <person name="Rincon C."/>
            <person name="Sanders R I."/>
            <person name="Robbins C."/>
            <person name="Chaturvedi A."/>
        </authorList>
    </citation>
    <scope>NUCLEOTIDE SEQUENCE</scope>
    <source>
        <strain evidence="3">CHB12</strain>
    </source>
</reference>
<dbReference type="AlphaFoldDB" id="A0A916EGG0"/>
<dbReference type="Proteomes" id="UP000684084">
    <property type="component" value="Unassembled WGS sequence"/>
</dbReference>
<keyword evidence="2" id="KW-1133">Transmembrane helix</keyword>
<comment type="caution">
    <text evidence="3">The sequence shown here is derived from an EMBL/GenBank/DDBJ whole genome shotgun (WGS) entry which is preliminary data.</text>
</comment>
<feature type="transmembrane region" description="Helical" evidence="2">
    <location>
        <begin position="615"/>
        <end position="633"/>
    </location>
</feature>
<proteinExistence type="predicted"/>
<keyword evidence="2" id="KW-0812">Transmembrane</keyword>
<dbReference type="VEuPathDB" id="FungiDB:RhiirFUN_014247"/>
<evidence type="ECO:0000256" key="2">
    <source>
        <dbReference type="SAM" id="Phobius"/>
    </source>
</evidence>
<sequence>MNGESSKANSSKKTLIQSKLHFSKTIQSTISKGKGKNVSCLVPEKRKEPESDTVNEKVEVPKQKKPNLKDMLLDENFEKLDEKHVYCHYCDMGKSITLHRPNDGDRLWTHLNTALHISNKEKDDKSVSKRAEGYFKHDKCVGKTFSQFCSVCASLAFNESFNKRNRRMKTLIVQIDCLFLLKEGQEIPQIIHNQFNHSSDAIWLKMDFQHLYNVVSNTLKHRLGSTTSDALKNLLSYVTIELKDHSYHSLIKSYPALGQILQAVEANGLEDWIGKCAAFMIDKTMDEQRPVFFGMAQAVTKVLDKMEREVTSMRGIGKYNETEATIQFLRKKRNEDSQEFNIHGINPCVFEELIAIWRTAYNYNGPTICAKDQTKVAEMIKVCRTRQQWATYITVFALSAILLGILPLVLAVIPSNQKETKADAFLENNTVLKELIKLGAKPIGLYFDGAAHDRSWIGKTYSKKSSVFNDLNLISDDTFFSKKFPIEIGILSDNGRSLINGTDVFHCVKKGRNMHNGGARICPIGNFIMSTEHLWYLKEQYGSKSGLTNEVLNPKDKQADELAERLFSSNVLKAIVQHAIEHNDDSFYGDAMYHFFAGLLFESWKSRTMEHLKRIQFAWAATIFFAMTRHYLISNQCQ</sequence>
<gene>
    <name evidence="3" type="ORF">CHRIB12_LOCUS17136</name>
</gene>
<organism evidence="3 4">
    <name type="scientific">Rhizophagus irregularis</name>
    <dbReference type="NCBI Taxonomy" id="588596"/>
    <lineage>
        <taxon>Eukaryota</taxon>
        <taxon>Fungi</taxon>
        <taxon>Fungi incertae sedis</taxon>
        <taxon>Mucoromycota</taxon>
        <taxon>Glomeromycotina</taxon>
        <taxon>Glomeromycetes</taxon>
        <taxon>Glomerales</taxon>
        <taxon>Glomeraceae</taxon>
        <taxon>Rhizophagus</taxon>
    </lineage>
</organism>
<name>A0A916EGG0_9GLOM</name>
<feature type="region of interest" description="Disordered" evidence="1">
    <location>
        <begin position="26"/>
        <end position="57"/>
    </location>
</feature>
<feature type="compositionally biased region" description="Basic and acidic residues" evidence="1">
    <location>
        <begin position="43"/>
        <end position="57"/>
    </location>
</feature>
<protein>
    <submittedName>
        <fullName evidence="3">Uncharacterized protein</fullName>
    </submittedName>
</protein>
<evidence type="ECO:0000313" key="3">
    <source>
        <dbReference type="EMBL" id="CAB5380603.1"/>
    </source>
</evidence>
<feature type="transmembrane region" description="Helical" evidence="2">
    <location>
        <begin position="389"/>
        <end position="413"/>
    </location>
</feature>
<dbReference type="OrthoDB" id="2406223at2759"/>
<keyword evidence="2" id="KW-0472">Membrane</keyword>